<sequence>MTVAKPAPEPTFAPAPGHTPDVEYAVAHRIGRVRLNRPKALNSLTTDMCASLLFQLQTWAQDDAVGAVFIDGAGEKGLCAGGDVRALRELLLAGDEAAALHFWEVEYAVNALIADYPKPYVAWMDGVVMGGGVGVSSHGSKRLVTERAKVAMPETIIGLFPDVGGLYYLAHAPGELGTHVALTGMTVGAADAVVLGLADGVVAQSDKDAVLADLAAGLEAARPGGDEPAADDSAADDSAVEDAEAPEPQVAPASDLETQRGWIDECYAGNDAAAILARLQSHADPAARAAGQLIAARSPHSIVVTLEAIRRAADMDVHQVLAQDTQLGPHFAKHPDFAEGVRALLVDKDKAPQWADASLADVDHAVVAAAFGD</sequence>
<proteinExistence type="predicted"/>
<dbReference type="SUPFAM" id="SSF52096">
    <property type="entry name" value="ClpP/crotonase"/>
    <property type="match status" value="1"/>
</dbReference>
<dbReference type="RefSeq" id="WP_252593641.1">
    <property type="nucleotide sequence ID" value="NZ_CP099489.1"/>
</dbReference>
<protein>
    <recommendedName>
        <fullName evidence="2">3-hydroxyisobutyryl-CoA hydrolase</fullName>
        <ecNumber evidence="2">3.1.2.4</ecNumber>
    </recommendedName>
</protein>
<keyword evidence="7" id="KW-1185">Reference proteome</keyword>
<evidence type="ECO:0000256" key="1">
    <source>
        <dbReference type="ARBA" id="ARBA00001709"/>
    </source>
</evidence>
<organism evidence="6 7">
    <name type="scientific">Ornithinimicrobium faecis</name>
    <dbReference type="NCBI Taxonomy" id="2934158"/>
    <lineage>
        <taxon>Bacteria</taxon>
        <taxon>Bacillati</taxon>
        <taxon>Actinomycetota</taxon>
        <taxon>Actinomycetes</taxon>
        <taxon>Micrococcales</taxon>
        <taxon>Ornithinimicrobiaceae</taxon>
        <taxon>Ornithinimicrobium</taxon>
    </lineage>
</organism>
<dbReference type="Proteomes" id="UP001056455">
    <property type="component" value="Chromosome"/>
</dbReference>
<dbReference type="CDD" id="cd06558">
    <property type="entry name" value="crotonase-like"/>
    <property type="match status" value="1"/>
</dbReference>
<dbReference type="Pfam" id="PF16113">
    <property type="entry name" value="ECH_2"/>
    <property type="match status" value="1"/>
</dbReference>
<evidence type="ECO:0000256" key="2">
    <source>
        <dbReference type="ARBA" id="ARBA00011915"/>
    </source>
</evidence>
<dbReference type="EC" id="3.1.2.4" evidence="2"/>
<dbReference type="InterPro" id="IPR045004">
    <property type="entry name" value="ECH_dom"/>
</dbReference>
<dbReference type="InterPro" id="IPR029045">
    <property type="entry name" value="ClpP/crotonase-like_dom_sf"/>
</dbReference>
<reference evidence="6" key="1">
    <citation type="submission" date="2022-06" db="EMBL/GenBank/DDBJ databases">
        <title>Ornithinimicrobium HY1793.</title>
        <authorList>
            <person name="Huang Y."/>
        </authorList>
    </citation>
    <scope>NUCLEOTIDE SEQUENCE</scope>
    <source>
        <strain evidence="6">HY1793</strain>
    </source>
</reference>
<evidence type="ECO:0000256" key="3">
    <source>
        <dbReference type="ARBA" id="ARBA00022801"/>
    </source>
</evidence>
<gene>
    <name evidence="6" type="ORF">NF556_00965</name>
</gene>
<dbReference type="EMBL" id="CP099489">
    <property type="protein sequence ID" value="USQ80265.1"/>
    <property type="molecule type" value="Genomic_DNA"/>
</dbReference>
<dbReference type="PANTHER" id="PTHR43176:SF3">
    <property type="entry name" value="3-HYDROXYISOBUTYRYL-COA HYDROLASE, MITOCHONDRIAL"/>
    <property type="match status" value="1"/>
</dbReference>
<dbReference type="PANTHER" id="PTHR43176">
    <property type="entry name" value="3-HYDROXYISOBUTYRYL-COA HYDROLASE-RELATED"/>
    <property type="match status" value="1"/>
</dbReference>
<evidence type="ECO:0000313" key="7">
    <source>
        <dbReference type="Proteomes" id="UP001056455"/>
    </source>
</evidence>
<comment type="catalytic activity">
    <reaction evidence="1">
        <text>3-hydroxy-2-methylpropanoyl-CoA + H2O = 3-hydroxy-2-methylpropanoate + CoA + H(+)</text>
        <dbReference type="Rhea" id="RHEA:20888"/>
        <dbReference type="ChEBI" id="CHEBI:11805"/>
        <dbReference type="ChEBI" id="CHEBI:15377"/>
        <dbReference type="ChEBI" id="CHEBI:15378"/>
        <dbReference type="ChEBI" id="CHEBI:57287"/>
        <dbReference type="ChEBI" id="CHEBI:57340"/>
        <dbReference type="EC" id="3.1.2.4"/>
    </reaction>
</comment>
<dbReference type="NCBIfam" id="NF004127">
    <property type="entry name" value="PRK05617.1"/>
    <property type="match status" value="1"/>
</dbReference>
<feature type="compositionally biased region" description="Acidic residues" evidence="4">
    <location>
        <begin position="228"/>
        <end position="245"/>
    </location>
</feature>
<dbReference type="Gene3D" id="3.90.226.10">
    <property type="entry name" value="2-enoyl-CoA Hydratase, Chain A, domain 1"/>
    <property type="match status" value="1"/>
</dbReference>
<evidence type="ECO:0000256" key="4">
    <source>
        <dbReference type="SAM" id="MobiDB-lite"/>
    </source>
</evidence>
<feature type="region of interest" description="Disordered" evidence="4">
    <location>
        <begin position="221"/>
        <end position="256"/>
    </location>
</feature>
<evidence type="ECO:0000313" key="6">
    <source>
        <dbReference type="EMBL" id="USQ80265.1"/>
    </source>
</evidence>
<dbReference type="InterPro" id="IPR032259">
    <property type="entry name" value="HIBYL-CoA-H"/>
</dbReference>
<keyword evidence="3" id="KW-0378">Hydrolase</keyword>
<name>A0ABY4YUX6_9MICO</name>
<feature type="domain" description="Enoyl-CoA hydratase/isomerase" evidence="5">
    <location>
        <begin position="31"/>
        <end position="371"/>
    </location>
</feature>
<evidence type="ECO:0000259" key="5">
    <source>
        <dbReference type="Pfam" id="PF16113"/>
    </source>
</evidence>
<accession>A0ABY4YUX6</accession>